<name>A0A9D1I145_9FIRM</name>
<gene>
    <name evidence="2" type="ORF">IAC50_00560</name>
</gene>
<evidence type="ECO:0000259" key="1">
    <source>
        <dbReference type="Pfam" id="PF12158"/>
    </source>
</evidence>
<dbReference type="Proteomes" id="UP000824090">
    <property type="component" value="Unassembled WGS sequence"/>
</dbReference>
<evidence type="ECO:0000313" key="3">
    <source>
        <dbReference type="Proteomes" id="UP000824090"/>
    </source>
</evidence>
<evidence type="ECO:0000313" key="2">
    <source>
        <dbReference type="EMBL" id="HIU24975.1"/>
    </source>
</evidence>
<reference evidence="2" key="1">
    <citation type="submission" date="2020-10" db="EMBL/GenBank/DDBJ databases">
        <authorList>
            <person name="Gilroy R."/>
        </authorList>
    </citation>
    <scope>NUCLEOTIDE SEQUENCE</scope>
    <source>
        <strain evidence="2">ChiHcec3-6078</strain>
    </source>
</reference>
<protein>
    <submittedName>
        <fullName evidence="2">DUF3592 domain-containing protein</fullName>
    </submittedName>
</protein>
<feature type="domain" description="DUF3592" evidence="1">
    <location>
        <begin position="37"/>
        <end position="102"/>
    </location>
</feature>
<dbReference type="InterPro" id="IPR021994">
    <property type="entry name" value="DUF3592"/>
</dbReference>
<dbReference type="Pfam" id="PF12158">
    <property type="entry name" value="DUF3592"/>
    <property type="match status" value="1"/>
</dbReference>
<organism evidence="2 3">
    <name type="scientific">Candidatus Allocopromorpha excrementigallinarum</name>
    <dbReference type="NCBI Taxonomy" id="2840742"/>
    <lineage>
        <taxon>Bacteria</taxon>
        <taxon>Bacillati</taxon>
        <taxon>Bacillota</taxon>
        <taxon>Clostridia</taxon>
        <taxon>Eubacteriales</taxon>
        <taxon>Eubacteriaceae</taxon>
        <taxon>Eubacteriaceae incertae sedis</taxon>
        <taxon>Candidatus Allocopromorpha</taxon>
    </lineage>
</organism>
<sequence>MISAMFLAVALISAAAGVILVASGLRDSRKCSAPAVARVVEIRKSSVINDESYAPVIEFSAGGRRVRAKAQTEKGTARRRVPYKEGDYIKVRYNPGNPEIFIVPGYDVNIKTVLGAGSLTAAAVLSAAGVIFHLA</sequence>
<dbReference type="EMBL" id="DVMP01000012">
    <property type="protein sequence ID" value="HIU24975.1"/>
    <property type="molecule type" value="Genomic_DNA"/>
</dbReference>
<reference evidence="2" key="2">
    <citation type="journal article" date="2021" name="PeerJ">
        <title>Extensive microbial diversity within the chicken gut microbiome revealed by metagenomics and culture.</title>
        <authorList>
            <person name="Gilroy R."/>
            <person name="Ravi A."/>
            <person name="Getino M."/>
            <person name="Pursley I."/>
            <person name="Horton D.L."/>
            <person name="Alikhan N.F."/>
            <person name="Baker D."/>
            <person name="Gharbi K."/>
            <person name="Hall N."/>
            <person name="Watson M."/>
            <person name="Adriaenssens E.M."/>
            <person name="Foster-Nyarko E."/>
            <person name="Jarju S."/>
            <person name="Secka A."/>
            <person name="Antonio M."/>
            <person name="Oren A."/>
            <person name="Chaudhuri R.R."/>
            <person name="La Ragione R."/>
            <person name="Hildebrand F."/>
            <person name="Pallen M.J."/>
        </authorList>
    </citation>
    <scope>NUCLEOTIDE SEQUENCE</scope>
    <source>
        <strain evidence="2">ChiHcec3-6078</strain>
    </source>
</reference>
<proteinExistence type="predicted"/>
<comment type="caution">
    <text evidence="2">The sequence shown here is derived from an EMBL/GenBank/DDBJ whole genome shotgun (WGS) entry which is preliminary data.</text>
</comment>
<dbReference type="AlphaFoldDB" id="A0A9D1I145"/>
<accession>A0A9D1I145</accession>